<feature type="transmembrane region" description="Helical" evidence="6">
    <location>
        <begin position="287"/>
        <end position="305"/>
    </location>
</feature>
<dbReference type="Pfam" id="PF07690">
    <property type="entry name" value="MFS_1"/>
    <property type="match status" value="1"/>
</dbReference>
<evidence type="ECO:0000256" key="3">
    <source>
        <dbReference type="ARBA" id="ARBA00022692"/>
    </source>
</evidence>
<evidence type="ECO:0000256" key="2">
    <source>
        <dbReference type="ARBA" id="ARBA00022448"/>
    </source>
</evidence>
<feature type="transmembrane region" description="Helical" evidence="6">
    <location>
        <begin position="72"/>
        <end position="91"/>
    </location>
</feature>
<keyword evidence="9" id="KW-1185">Reference proteome</keyword>
<feature type="domain" description="Major facilitator superfamily (MFS) profile" evidence="7">
    <location>
        <begin position="6"/>
        <end position="398"/>
    </location>
</feature>
<dbReference type="PRINTS" id="PR01036">
    <property type="entry name" value="TCRTETB"/>
</dbReference>
<accession>G7WFC3</accession>
<proteinExistence type="predicted"/>
<dbReference type="InterPro" id="IPR044770">
    <property type="entry name" value="MFS_spinster-like"/>
</dbReference>
<reference evidence="8 9" key="2">
    <citation type="journal article" date="2012" name="J. Bacteriol.">
        <title>Complete genome sequences of Desulfosporosinus orientis DSM765T, Desulfosporosinus youngiae DSM17734T, Desulfosporosinus meridiei DSM13257T, and Desulfosporosinus acidiphilus DSM22704T.</title>
        <authorList>
            <person name="Pester M."/>
            <person name="Brambilla E."/>
            <person name="Alazard D."/>
            <person name="Rattei T."/>
            <person name="Weinmaier T."/>
            <person name="Han J."/>
            <person name="Lucas S."/>
            <person name="Lapidus A."/>
            <person name="Cheng J.F."/>
            <person name="Goodwin L."/>
            <person name="Pitluck S."/>
            <person name="Peters L."/>
            <person name="Ovchinnikova G."/>
            <person name="Teshima H."/>
            <person name="Detter J.C."/>
            <person name="Han C.S."/>
            <person name="Tapia R."/>
            <person name="Land M.L."/>
            <person name="Hauser L."/>
            <person name="Kyrpides N.C."/>
            <person name="Ivanova N.N."/>
            <person name="Pagani I."/>
            <person name="Huntmann M."/>
            <person name="Wei C.L."/>
            <person name="Davenport K.W."/>
            <person name="Daligault H."/>
            <person name="Chain P.S."/>
            <person name="Chen A."/>
            <person name="Mavromatis K."/>
            <person name="Markowitz V."/>
            <person name="Szeto E."/>
            <person name="Mikhailova N."/>
            <person name="Pati A."/>
            <person name="Wagner M."/>
            <person name="Woyke T."/>
            <person name="Ollivier B."/>
            <person name="Klenk H.P."/>
            <person name="Spring S."/>
            <person name="Loy A."/>
        </authorList>
    </citation>
    <scope>NUCLEOTIDE SEQUENCE [LARGE SCALE GENOMIC DNA]</scope>
    <source>
        <strain evidence="9">ATCC 19365 / DSM 765 / NCIMB 8382 / VKM B-1628</strain>
    </source>
</reference>
<dbReference type="AlphaFoldDB" id="G7WFC3"/>
<organism evidence="8 9">
    <name type="scientific">Desulfosporosinus orientis (strain ATCC 19365 / DSM 765 / NCIMB 8382 / VKM B-1628 / Singapore I)</name>
    <name type="common">Desulfotomaculum orientis</name>
    <dbReference type="NCBI Taxonomy" id="768706"/>
    <lineage>
        <taxon>Bacteria</taxon>
        <taxon>Bacillati</taxon>
        <taxon>Bacillota</taxon>
        <taxon>Clostridia</taxon>
        <taxon>Eubacteriales</taxon>
        <taxon>Desulfitobacteriaceae</taxon>
        <taxon>Desulfosporosinus</taxon>
    </lineage>
</organism>
<dbReference type="eggNOG" id="COG2271">
    <property type="taxonomic scope" value="Bacteria"/>
</dbReference>
<dbReference type="PANTHER" id="PTHR23505">
    <property type="entry name" value="SPINSTER"/>
    <property type="match status" value="1"/>
</dbReference>
<dbReference type="InterPro" id="IPR011701">
    <property type="entry name" value="MFS"/>
</dbReference>
<dbReference type="KEGG" id="dor:Desor_2436"/>
<feature type="transmembrane region" description="Helical" evidence="6">
    <location>
        <begin position="257"/>
        <end position="275"/>
    </location>
</feature>
<sequence>MGRYGVLGLLLIINIFNYIDRNALAGVSPLLKTAFQLNDATIGLLGSAFLLTYTLVAVPFGIWSDLWKPQKVAAIGILIWSLACVLTSTSTSETQLFIWRSLVGVGEAAYVATAGTIISKRFDSGQRSKMLGVFNLGLPLGAALGVVLGGMIGERLGWGAVFVIVGVPGFLLAVMAWLIRDYTPMQNPVAGFPPTEVKDKEGFDWLKLKGTLKLPYLLVVLGYIGISYCFGAVINFLPLYLTRIMHFSLGKAATKSGIIIVLAGLLGAPIGGWIADRWYVRYRGGRGFTLLLACLVSAILMWLGIGLQSTLLFGLAAFFMLWHVGVAAAMVFDTTQRLVWNSATAIAMLFMHLLGDVPSSAITGLISDQYGLVMAFNFLPVAMLIGGIAFGLSGYLQAKSEGSTY</sequence>
<evidence type="ECO:0000256" key="4">
    <source>
        <dbReference type="ARBA" id="ARBA00022989"/>
    </source>
</evidence>
<dbReference type="STRING" id="768706.Desor_2436"/>
<evidence type="ECO:0000256" key="1">
    <source>
        <dbReference type="ARBA" id="ARBA00004651"/>
    </source>
</evidence>
<keyword evidence="4 6" id="KW-1133">Transmembrane helix</keyword>
<dbReference type="Gene3D" id="1.20.1250.20">
    <property type="entry name" value="MFS general substrate transporter like domains"/>
    <property type="match status" value="2"/>
</dbReference>
<keyword evidence="3 6" id="KW-0812">Transmembrane</keyword>
<dbReference type="PATRIC" id="fig|768706.3.peg.2450"/>
<feature type="transmembrane region" description="Helical" evidence="6">
    <location>
        <begin position="158"/>
        <end position="179"/>
    </location>
</feature>
<keyword evidence="2" id="KW-0813">Transport</keyword>
<dbReference type="InterPro" id="IPR036259">
    <property type="entry name" value="MFS_trans_sf"/>
</dbReference>
<keyword evidence="5 6" id="KW-0472">Membrane</keyword>
<dbReference type="HOGENOM" id="CLU_001265_5_12_9"/>
<dbReference type="EMBL" id="CP003108">
    <property type="protein sequence ID" value="AET68009.1"/>
    <property type="molecule type" value="Genomic_DNA"/>
</dbReference>
<feature type="transmembrane region" description="Helical" evidence="6">
    <location>
        <begin position="216"/>
        <end position="237"/>
    </location>
</feature>
<gene>
    <name evidence="8" type="ordered locus">Desor_2436</name>
</gene>
<name>G7WFC3_DESOD</name>
<evidence type="ECO:0000313" key="9">
    <source>
        <dbReference type="Proteomes" id="UP000006346"/>
    </source>
</evidence>
<feature type="transmembrane region" description="Helical" evidence="6">
    <location>
        <begin position="130"/>
        <end position="152"/>
    </location>
</feature>
<reference evidence="9" key="1">
    <citation type="submission" date="2011-11" db="EMBL/GenBank/DDBJ databases">
        <title>Complete sequence of Desulfosporosinus orientis DSM 765.</title>
        <authorList>
            <person name="Lucas S."/>
            <person name="Han J."/>
            <person name="Lapidus A."/>
            <person name="Cheng J.-F."/>
            <person name="Goodwin L."/>
            <person name="Pitluck S."/>
            <person name="Peters L."/>
            <person name="Ovchinnikova G."/>
            <person name="Teshima H."/>
            <person name="Detter J.C."/>
            <person name="Han C."/>
            <person name="Tapia R."/>
            <person name="Land M."/>
            <person name="Hauser L."/>
            <person name="Kyrpides N."/>
            <person name="Ivanova N."/>
            <person name="Pagani I."/>
            <person name="Pester M."/>
            <person name="Spring S."/>
            <person name="Ollivier B."/>
            <person name="Rattei T."/>
            <person name="Klenk H.-P."/>
            <person name="Wagner M."/>
            <person name="Loy A."/>
            <person name="Woyke T."/>
        </authorList>
    </citation>
    <scope>NUCLEOTIDE SEQUENCE [LARGE SCALE GENOMIC DNA]</scope>
    <source>
        <strain evidence="9">ATCC 19365 / DSM 765 / NCIMB 8382 / VKM B-1628</strain>
    </source>
</reference>
<evidence type="ECO:0000256" key="6">
    <source>
        <dbReference type="SAM" id="Phobius"/>
    </source>
</evidence>
<feature type="transmembrane region" description="Helical" evidence="6">
    <location>
        <begin position="311"/>
        <end position="331"/>
    </location>
</feature>
<dbReference type="GO" id="GO:0005886">
    <property type="term" value="C:plasma membrane"/>
    <property type="evidence" value="ECO:0007669"/>
    <property type="project" value="UniProtKB-SubCell"/>
</dbReference>
<feature type="transmembrane region" description="Helical" evidence="6">
    <location>
        <begin position="338"/>
        <end position="355"/>
    </location>
</feature>
<evidence type="ECO:0000256" key="5">
    <source>
        <dbReference type="ARBA" id="ARBA00023136"/>
    </source>
</evidence>
<dbReference type="PROSITE" id="PS50850">
    <property type="entry name" value="MFS"/>
    <property type="match status" value="1"/>
</dbReference>
<dbReference type="PANTHER" id="PTHR23505:SF79">
    <property type="entry name" value="PROTEIN SPINSTER"/>
    <property type="match status" value="1"/>
</dbReference>
<dbReference type="GO" id="GO:0022857">
    <property type="term" value="F:transmembrane transporter activity"/>
    <property type="evidence" value="ECO:0007669"/>
    <property type="project" value="InterPro"/>
</dbReference>
<feature type="transmembrane region" description="Helical" evidence="6">
    <location>
        <begin position="41"/>
        <end position="60"/>
    </location>
</feature>
<dbReference type="RefSeq" id="WP_014184817.1">
    <property type="nucleotide sequence ID" value="NC_016584.1"/>
</dbReference>
<dbReference type="OrthoDB" id="6360at2"/>
<dbReference type="SUPFAM" id="SSF103473">
    <property type="entry name" value="MFS general substrate transporter"/>
    <property type="match status" value="1"/>
</dbReference>
<dbReference type="Proteomes" id="UP000006346">
    <property type="component" value="Chromosome"/>
</dbReference>
<dbReference type="CDD" id="cd17328">
    <property type="entry name" value="MFS_spinster_like"/>
    <property type="match status" value="1"/>
</dbReference>
<feature type="transmembrane region" description="Helical" evidence="6">
    <location>
        <begin position="97"/>
        <end position="118"/>
    </location>
</feature>
<evidence type="ECO:0000313" key="8">
    <source>
        <dbReference type="EMBL" id="AET68009.1"/>
    </source>
</evidence>
<evidence type="ECO:0000259" key="7">
    <source>
        <dbReference type="PROSITE" id="PS50850"/>
    </source>
</evidence>
<comment type="subcellular location">
    <subcellularLocation>
        <location evidence="1">Cell membrane</location>
        <topology evidence="1">Multi-pass membrane protein</topology>
    </subcellularLocation>
</comment>
<feature type="transmembrane region" description="Helical" evidence="6">
    <location>
        <begin position="375"/>
        <end position="396"/>
    </location>
</feature>
<protein>
    <submittedName>
        <fullName evidence="8">Sugar phosphate permease</fullName>
    </submittedName>
</protein>
<dbReference type="InterPro" id="IPR020846">
    <property type="entry name" value="MFS_dom"/>
</dbReference>